<dbReference type="GO" id="GO:0004523">
    <property type="term" value="F:RNA-DNA hybrid ribonuclease activity"/>
    <property type="evidence" value="ECO:0007669"/>
    <property type="project" value="UniProtKB-UniRule"/>
</dbReference>
<comment type="similarity">
    <text evidence="4 12">Belongs to the RNase H family.</text>
</comment>
<evidence type="ECO:0000256" key="3">
    <source>
        <dbReference type="ARBA" id="ARBA00004065"/>
    </source>
</evidence>
<comment type="catalytic activity">
    <reaction evidence="1 12">
        <text>Endonucleolytic cleavage to 5'-phosphomonoester.</text>
        <dbReference type="EC" id="3.1.26.4"/>
    </reaction>
</comment>
<dbReference type="SUPFAM" id="SSF53098">
    <property type="entry name" value="Ribonuclease H-like"/>
    <property type="match status" value="1"/>
</dbReference>
<dbReference type="InterPro" id="IPR002156">
    <property type="entry name" value="RNaseH_domain"/>
</dbReference>
<evidence type="ECO:0000256" key="9">
    <source>
        <dbReference type="ARBA" id="ARBA00022759"/>
    </source>
</evidence>
<feature type="compositionally biased region" description="Basic and acidic residues" evidence="13">
    <location>
        <begin position="173"/>
        <end position="183"/>
    </location>
</feature>
<dbReference type="SUPFAM" id="SSF55658">
    <property type="entry name" value="L9 N-domain-like"/>
    <property type="match status" value="2"/>
</dbReference>
<dbReference type="InterPro" id="IPR009027">
    <property type="entry name" value="Ribosomal_bL9/RNase_H1_N"/>
</dbReference>
<proteinExistence type="inferred from homology"/>
<dbReference type="GO" id="GO:0043137">
    <property type="term" value="P:DNA replication, removal of RNA primer"/>
    <property type="evidence" value="ECO:0007669"/>
    <property type="project" value="TreeGrafter"/>
</dbReference>
<dbReference type="Gene3D" id="3.40.970.10">
    <property type="entry name" value="Ribonuclease H1, N-terminal domain"/>
    <property type="match status" value="2"/>
</dbReference>
<dbReference type="CDD" id="cd09280">
    <property type="entry name" value="RNase_HI_eukaryote_like"/>
    <property type="match status" value="1"/>
</dbReference>
<dbReference type="InterPro" id="IPR011320">
    <property type="entry name" value="RNase_H1_N"/>
</dbReference>
<evidence type="ECO:0000256" key="10">
    <source>
        <dbReference type="ARBA" id="ARBA00022801"/>
    </source>
</evidence>
<evidence type="ECO:0000256" key="4">
    <source>
        <dbReference type="ARBA" id="ARBA00005300"/>
    </source>
</evidence>
<dbReference type="InterPro" id="IPR050092">
    <property type="entry name" value="RNase_H"/>
</dbReference>
<keyword evidence="11 12" id="KW-0460">Magnesium</keyword>
<evidence type="ECO:0000256" key="11">
    <source>
        <dbReference type="ARBA" id="ARBA00022842"/>
    </source>
</evidence>
<evidence type="ECO:0000313" key="15">
    <source>
        <dbReference type="EMBL" id="KAK3349273.1"/>
    </source>
</evidence>
<keyword evidence="7 12" id="KW-0540">Nuclease</keyword>
<evidence type="ECO:0000256" key="12">
    <source>
        <dbReference type="PIRNR" id="PIRNR036852"/>
    </source>
</evidence>
<dbReference type="InterPro" id="IPR037056">
    <property type="entry name" value="RNase_H1_N_sf"/>
</dbReference>
<dbReference type="PROSITE" id="PS50879">
    <property type="entry name" value="RNASE_H_1"/>
    <property type="match status" value="1"/>
</dbReference>
<dbReference type="PANTHER" id="PTHR10642:SF26">
    <property type="entry name" value="RIBONUCLEASE H1"/>
    <property type="match status" value="1"/>
</dbReference>
<gene>
    <name evidence="15" type="ORF">B0T25DRAFT_238181</name>
</gene>
<feature type="region of interest" description="Disordered" evidence="13">
    <location>
        <begin position="1"/>
        <end position="35"/>
    </location>
</feature>
<comment type="function">
    <text evidence="3 12">Endonuclease that specifically degrades the RNA of RNA-DNA hybrids.</text>
</comment>
<sequence>MPTTNKKAAMPASSRSALAKAVVAREPPSKKRKMDANEQKYYAVRSGFKPGVYTSWAICQQQISGFKGAQFKSFLSFEDASAFAAGRDPPSTSSDKPERFYGVAVGRKPGVYTDWTKAQEAIVGWKGPKYKKFDTRAQAEAFVRSFTRVASAPGDSEGEDDDDEEPPAKKAKKELPKGKKEPPKAGLSKDGTRLVIYTDGASSNNGKAGARAGVGVYFGHGDNRNISEPLEGMPQTNQRAEMAAILRALEVADETQEIEICSDSSYSIDALTQWYRGWERNGWVSTGGKAVMNQDLIKPALEIIQSRKRKGTETIFTKVDGHKGIPGNEAADRLAVAGRLMKI</sequence>
<name>A0AAJ0HEA0_9PEZI</name>
<evidence type="ECO:0000256" key="6">
    <source>
        <dbReference type="ARBA" id="ARBA00017721"/>
    </source>
</evidence>
<dbReference type="Pfam" id="PF01693">
    <property type="entry name" value="Cauli_VI"/>
    <property type="match status" value="2"/>
</dbReference>
<dbReference type="FunFam" id="3.40.970.10:FF:000001">
    <property type="entry name" value="Ribonuclease H1"/>
    <property type="match status" value="1"/>
</dbReference>
<keyword evidence="9 12" id="KW-0255">Endonuclease</keyword>
<comment type="caution">
    <text evidence="15">The sequence shown here is derived from an EMBL/GenBank/DDBJ whole genome shotgun (WGS) entry which is preliminary data.</text>
</comment>
<evidence type="ECO:0000256" key="13">
    <source>
        <dbReference type="SAM" id="MobiDB-lite"/>
    </source>
</evidence>
<dbReference type="InterPro" id="IPR017067">
    <property type="entry name" value="RNase_H1_euk"/>
</dbReference>
<dbReference type="GO" id="GO:0000287">
    <property type="term" value="F:magnesium ion binding"/>
    <property type="evidence" value="ECO:0007669"/>
    <property type="project" value="UniProtKB-UniRule"/>
</dbReference>
<dbReference type="Gene3D" id="3.30.420.10">
    <property type="entry name" value="Ribonuclease H-like superfamily/Ribonuclease H"/>
    <property type="match status" value="1"/>
</dbReference>
<feature type="region of interest" description="Disordered" evidence="13">
    <location>
        <begin position="149"/>
        <end position="192"/>
    </location>
</feature>
<dbReference type="InterPro" id="IPR036397">
    <property type="entry name" value="RNaseH_sf"/>
</dbReference>
<keyword evidence="8 12" id="KW-0479">Metal-binding</keyword>
<evidence type="ECO:0000256" key="8">
    <source>
        <dbReference type="ARBA" id="ARBA00022723"/>
    </source>
</evidence>
<organism evidence="15 16">
    <name type="scientific">Lasiosphaeria hispida</name>
    <dbReference type="NCBI Taxonomy" id="260671"/>
    <lineage>
        <taxon>Eukaryota</taxon>
        <taxon>Fungi</taxon>
        <taxon>Dikarya</taxon>
        <taxon>Ascomycota</taxon>
        <taxon>Pezizomycotina</taxon>
        <taxon>Sordariomycetes</taxon>
        <taxon>Sordariomycetidae</taxon>
        <taxon>Sordariales</taxon>
        <taxon>Lasiosphaeriaceae</taxon>
        <taxon>Lasiosphaeria</taxon>
    </lineage>
</organism>
<reference evidence="15" key="2">
    <citation type="submission" date="2023-06" db="EMBL/GenBank/DDBJ databases">
        <authorList>
            <consortium name="Lawrence Berkeley National Laboratory"/>
            <person name="Haridas S."/>
            <person name="Hensen N."/>
            <person name="Bonometti L."/>
            <person name="Westerberg I."/>
            <person name="Brannstrom I.O."/>
            <person name="Guillou S."/>
            <person name="Cros-Aarteil S."/>
            <person name="Calhoun S."/>
            <person name="Kuo A."/>
            <person name="Mondo S."/>
            <person name="Pangilinan J."/>
            <person name="Riley R."/>
            <person name="Labutti K."/>
            <person name="Andreopoulos B."/>
            <person name="Lipzen A."/>
            <person name="Chen C."/>
            <person name="Yanf M."/>
            <person name="Daum C."/>
            <person name="Ng V."/>
            <person name="Clum A."/>
            <person name="Steindorff A."/>
            <person name="Ohm R."/>
            <person name="Martin F."/>
            <person name="Silar P."/>
            <person name="Natvig D."/>
            <person name="Lalanne C."/>
            <person name="Gautier V."/>
            <person name="Ament-Velasquez S.L."/>
            <person name="Kruys A."/>
            <person name="Hutchinson M.I."/>
            <person name="Powell A.J."/>
            <person name="Barry K."/>
            <person name="Miller A.N."/>
            <person name="Grigoriev I.V."/>
            <person name="Debuchy R."/>
            <person name="Gladieux P."/>
            <person name="Thoren M.H."/>
            <person name="Johannesson H."/>
        </authorList>
    </citation>
    <scope>NUCLEOTIDE SEQUENCE</scope>
    <source>
        <strain evidence="15">CBS 955.72</strain>
    </source>
</reference>
<dbReference type="AlphaFoldDB" id="A0AAJ0HEA0"/>
<evidence type="ECO:0000256" key="7">
    <source>
        <dbReference type="ARBA" id="ARBA00022722"/>
    </source>
</evidence>
<accession>A0AAJ0HEA0</accession>
<feature type="compositionally biased region" description="Acidic residues" evidence="13">
    <location>
        <begin position="156"/>
        <end position="165"/>
    </location>
</feature>
<evidence type="ECO:0000259" key="14">
    <source>
        <dbReference type="PROSITE" id="PS50879"/>
    </source>
</evidence>
<feature type="domain" description="RNase H type-1" evidence="14">
    <location>
        <begin position="190"/>
        <end position="340"/>
    </location>
</feature>
<dbReference type="GO" id="GO:0003676">
    <property type="term" value="F:nucleic acid binding"/>
    <property type="evidence" value="ECO:0007669"/>
    <property type="project" value="UniProtKB-UniRule"/>
</dbReference>
<keyword evidence="16" id="KW-1185">Reference proteome</keyword>
<dbReference type="EMBL" id="JAUIQD010000005">
    <property type="protein sequence ID" value="KAK3349273.1"/>
    <property type="molecule type" value="Genomic_DNA"/>
</dbReference>
<dbReference type="PANTHER" id="PTHR10642">
    <property type="entry name" value="RIBONUCLEASE H1"/>
    <property type="match status" value="1"/>
</dbReference>
<dbReference type="Pfam" id="PF00075">
    <property type="entry name" value="RNase_H"/>
    <property type="match status" value="1"/>
</dbReference>
<dbReference type="PIRSF" id="PIRSF036852">
    <property type="entry name" value="Ribonuclease_H1_euk"/>
    <property type="match status" value="1"/>
</dbReference>
<evidence type="ECO:0000256" key="2">
    <source>
        <dbReference type="ARBA" id="ARBA00001946"/>
    </source>
</evidence>
<dbReference type="InterPro" id="IPR012337">
    <property type="entry name" value="RNaseH-like_sf"/>
</dbReference>
<dbReference type="FunFam" id="3.40.970.10:FF:000002">
    <property type="entry name" value="Ribonuclease H"/>
    <property type="match status" value="1"/>
</dbReference>
<keyword evidence="10 12" id="KW-0378">Hydrolase</keyword>
<protein>
    <recommendedName>
        <fullName evidence="6 12">Ribonuclease H</fullName>
        <shortName evidence="12">RNase H</shortName>
        <ecNumber evidence="5 12">3.1.26.4</ecNumber>
    </recommendedName>
</protein>
<dbReference type="FunFam" id="3.30.420.10:FF:000115">
    <property type="entry name" value="Ribonuclease H"/>
    <property type="match status" value="1"/>
</dbReference>
<comment type="cofactor">
    <cofactor evidence="2 12">
        <name>Mg(2+)</name>
        <dbReference type="ChEBI" id="CHEBI:18420"/>
    </cofactor>
</comment>
<dbReference type="Proteomes" id="UP001275084">
    <property type="component" value="Unassembled WGS sequence"/>
</dbReference>
<dbReference type="EC" id="3.1.26.4" evidence="5 12"/>
<evidence type="ECO:0000313" key="16">
    <source>
        <dbReference type="Proteomes" id="UP001275084"/>
    </source>
</evidence>
<evidence type="ECO:0000256" key="5">
    <source>
        <dbReference type="ARBA" id="ARBA00012180"/>
    </source>
</evidence>
<evidence type="ECO:0000256" key="1">
    <source>
        <dbReference type="ARBA" id="ARBA00000077"/>
    </source>
</evidence>
<reference evidence="15" key="1">
    <citation type="journal article" date="2023" name="Mol. Phylogenet. Evol.">
        <title>Genome-scale phylogeny and comparative genomics of the fungal order Sordariales.</title>
        <authorList>
            <person name="Hensen N."/>
            <person name="Bonometti L."/>
            <person name="Westerberg I."/>
            <person name="Brannstrom I.O."/>
            <person name="Guillou S."/>
            <person name="Cros-Aarteil S."/>
            <person name="Calhoun S."/>
            <person name="Haridas S."/>
            <person name="Kuo A."/>
            <person name="Mondo S."/>
            <person name="Pangilinan J."/>
            <person name="Riley R."/>
            <person name="LaButti K."/>
            <person name="Andreopoulos B."/>
            <person name="Lipzen A."/>
            <person name="Chen C."/>
            <person name="Yan M."/>
            <person name="Daum C."/>
            <person name="Ng V."/>
            <person name="Clum A."/>
            <person name="Steindorff A."/>
            <person name="Ohm R.A."/>
            <person name="Martin F."/>
            <person name="Silar P."/>
            <person name="Natvig D.O."/>
            <person name="Lalanne C."/>
            <person name="Gautier V."/>
            <person name="Ament-Velasquez S.L."/>
            <person name="Kruys A."/>
            <person name="Hutchinson M.I."/>
            <person name="Powell A.J."/>
            <person name="Barry K."/>
            <person name="Miller A.N."/>
            <person name="Grigoriev I.V."/>
            <person name="Debuchy R."/>
            <person name="Gladieux P."/>
            <person name="Hiltunen Thoren M."/>
            <person name="Johannesson H."/>
        </authorList>
    </citation>
    <scope>NUCLEOTIDE SEQUENCE</scope>
    <source>
        <strain evidence="15">CBS 955.72</strain>
    </source>
</reference>